<name>A0A6G8Q546_9ACTN</name>
<feature type="transmembrane region" description="Helical" evidence="5">
    <location>
        <begin position="222"/>
        <end position="245"/>
    </location>
</feature>
<evidence type="ECO:0000256" key="2">
    <source>
        <dbReference type="ARBA" id="ARBA00022692"/>
    </source>
</evidence>
<evidence type="ECO:0000256" key="1">
    <source>
        <dbReference type="ARBA" id="ARBA00004141"/>
    </source>
</evidence>
<keyword evidence="3 5" id="KW-1133">Transmembrane helix</keyword>
<feature type="transmembrane region" description="Helical" evidence="5">
    <location>
        <begin position="125"/>
        <end position="150"/>
    </location>
</feature>
<accession>A0A6G8Q546</accession>
<protein>
    <recommendedName>
        <fullName evidence="6">Yip1 domain-containing protein</fullName>
    </recommendedName>
</protein>
<evidence type="ECO:0000259" key="6">
    <source>
        <dbReference type="Pfam" id="PF04893"/>
    </source>
</evidence>
<gene>
    <name evidence="7" type="ORF">GBA63_02170</name>
</gene>
<feature type="transmembrane region" description="Helical" evidence="5">
    <location>
        <begin position="257"/>
        <end position="283"/>
    </location>
</feature>
<proteinExistence type="predicted"/>
<feature type="domain" description="Yip1" evidence="6">
    <location>
        <begin position="107"/>
        <end position="274"/>
    </location>
</feature>
<evidence type="ECO:0000256" key="4">
    <source>
        <dbReference type="ARBA" id="ARBA00023136"/>
    </source>
</evidence>
<dbReference type="EMBL" id="CP045119">
    <property type="protein sequence ID" value="QIN81563.1"/>
    <property type="molecule type" value="Genomic_DNA"/>
</dbReference>
<sequence length="287" mass="30159">MADRADRGGSMPPRSALATGLFVDPVLPECLPRLQRSASVVRKPASVAQLLDQFERRGRRIRRLESGCGPARLERRANMSAGTTPGSSGGDYNLSAPVNGFIEVVRRVVTAPALFFSAIPRRGNYLAPLLFALICIEISTILGGLVRLAWRSEAAGGVRFEGAGYGFGSFVADVILSPIGGTIGLFVLAGIAHLLVVLFVGGGNSGFEATFRVASYVSVTSLVNWIPFVGGLLALYGLYLAVVGIREMHATTTGKAALVVLLPVAVIALILLLVILVAGAFILGRLT</sequence>
<reference evidence="7 8" key="1">
    <citation type="submission" date="2019-10" db="EMBL/GenBank/DDBJ databases">
        <title>Rubrobacter sp nov SCSIO 52090 isolated from a deep-sea sediment in the South China Sea.</title>
        <authorList>
            <person name="Chen R.W."/>
        </authorList>
    </citation>
    <scope>NUCLEOTIDE SEQUENCE [LARGE SCALE GENOMIC DNA]</scope>
    <source>
        <strain evidence="7 8">SCSIO 52909</strain>
    </source>
</reference>
<dbReference type="GO" id="GO:0016020">
    <property type="term" value="C:membrane"/>
    <property type="evidence" value="ECO:0007669"/>
    <property type="project" value="UniProtKB-SubCell"/>
</dbReference>
<feature type="transmembrane region" description="Helical" evidence="5">
    <location>
        <begin position="183"/>
        <end position="202"/>
    </location>
</feature>
<dbReference type="KEGG" id="rub:GBA63_02170"/>
<evidence type="ECO:0000313" key="8">
    <source>
        <dbReference type="Proteomes" id="UP000501452"/>
    </source>
</evidence>
<keyword evidence="2 5" id="KW-0812">Transmembrane</keyword>
<dbReference type="Proteomes" id="UP000501452">
    <property type="component" value="Chromosome"/>
</dbReference>
<dbReference type="Pfam" id="PF04893">
    <property type="entry name" value="Yip1"/>
    <property type="match status" value="1"/>
</dbReference>
<keyword evidence="4 5" id="KW-0472">Membrane</keyword>
<evidence type="ECO:0000313" key="7">
    <source>
        <dbReference type="EMBL" id="QIN81563.1"/>
    </source>
</evidence>
<dbReference type="InterPro" id="IPR006977">
    <property type="entry name" value="Yip1_dom"/>
</dbReference>
<dbReference type="AlphaFoldDB" id="A0A6G8Q546"/>
<evidence type="ECO:0000256" key="5">
    <source>
        <dbReference type="SAM" id="Phobius"/>
    </source>
</evidence>
<keyword evidence="8" id="KW-1185">Reference proteome</keyword>
<organism evidence="7 8">
    <name type="scientific">Rubrobacter tropicus</name>
    <dbReference type="NCBI Taxonomy" id="2653851"/>
    <lineage>
        <taxon>Bacteria</taxon>
        <taxon>Bacillati</taxon>
        <taxon>Actinomycetota</taxon>
        <taxon>Rubrobacteria</taxon>
        <taxon>Rubrobacterales</taxon>
        <taxon>Rubrobacteraceae</taxon>
        <taxon>Rubrobacter</taxon>
    </lineage>
</organism>
<evidence type="ECO:0000256" key="3">
    <source>
        <dbReference type="ARBA" id="ARBA00022989"/>
    </source>
</evidence>
<comment type="subcellular location">
    <subcellularLocation>
        <location evidence="1">Membrane</location>
        <topology evidence="1">Multi-pass membrane protein</topology>
    </subcellularLocation>
</comment>